<evidence type="ECO:0000313" key="3">
    <source>
        <dbReference type="Proteomes" id="UP001596226"/>
    </source>
</evidence>
<name>A0ABW1HEW7_9ACTN</name>
<dbReference type="EMBL" id="JBHSQS010000022">
    <property type="protein sequence ID" value="MFC5926852.1"/>
    <property type="molecule type" value="Genomic_DNA"/>
</dbReference>
<protein>
    <submittedName>
        <fullName evidence="2">PRC-barrel domain-containing protein</fullName>
    </submittedName>
</protein>
<feature type="region of interest" description="Disordered" evidence="1">
    <location>
        <begin position="1"/>
        <end position="49"/>
    </location>
</feature>
<comment type="caution">
    <text evidence="2">The sequence shown here is derived from an EMBL/GenBank/DDBJ whole genome shotgun (WGS) entry which is preliminary data.</text>
</comment>
<dbReference type="InterPro" id="IPR011033">
    <property type="entry name" value="PRC_barrel-like_sf"/>
</dbReference>
<gene>
    <name evidence="2" type="ORF">ACFQGL_26280</name>
</gene>
<sequence length="158" mass="17036">MQPSIFNPWDWRDPSALAGGYEQATPSVTPPDGPDGGHEGPNAPGPGTPVDLVGYRVQASDGRIGTIDEASHESAARYLVVDTGPWILGHKVLLPAGTVTRVDHLERTVHVDRTRQQIKDAPPFDSESTGPEYRELVGGYYAESYRPSRTESAGNKDA</sequence>
<evidence type="ECO:0000256" key="1">
    <source>
        <dbReference type="SAM" id="MobiDB-lite"/>
    </source>
</evidence>
<organism evidence="2 3">
    <name type="scientific">Micromonospora vulcania</name>
    <dbReference type="NCBI Taxonomy" id="1441873"/>
    <lineage>
        <taxon>Bacteria</taxon>
        <taxon>Bacillati</taxon>
        <taxon>Actinomycetota</taxon>
        <taxon>Actinomycetes</taxon>
        <taxon>Micromonosporales</taxon>
        <taxon>Micromonosporaceae</taxon>
        <taxon>Micromonospora</taxon>
    </lineage>
</organism>
<dbReference type="SUPFAM" id="SSF50346">
    <property type="entry name" value="PRC-barrel domain"/>
    <property type="match status" value="1"/>
</dbReference>
<dbReference type="RefSeq" id="WP_377515213.1">
    <property type="nucleotide sequence ID" value="NZ_JBHSQS010000022.1"/>
</dbReference>
<proteinExistence type="predicted"/>
<reference evidence="3" key="1">
    <citation type="journal article" date="2019" name="Int. J. Syst. Evol. Microbiol.">
        <title>The Global Catalogue of Microorganisms (GCM) 10K type strain sequencing project: providing services to taxonomists for standard genome sequencing and annotation.</title>
        <authorList>
            <consortium name="The Broad Institute Genomics Platform"/>
            <consortium name="The Broad Institute Genome Sequencing Center for Infectious Disease"/>
            <person name="Wu L."/>
            <person name="Ma J."/>
        </authorList>
    </citation>
    <scope>NUCLEOTIDE SEQUENCE [LARGE SCALE GENOMIC DNA]</scope>
    <source>
        <strain evidence="3">CGMCC 4.7144</strain>
    </source>
</reference>
<dbReference type="Gene3D" id="3.90.50.10">
    <property type="entry name" value="Photosynthetic Reaction Center, subunit H, domain 2"/>
    <property type="match status" value="1"/>
</dbReference>
<evidence type="ECO:0000313" key="2">
    <source>
        <dbReference type="EMBL" id="MFC5926852.1"/>
    </source>
</evidence>
<dbReference type="Proteomes" id="UP001596226">
    <property type="component" value="Unassembled WGS sequence"/>
</dbReference>
<accession>A0ABW1HEW7</accession>
<dbReference type="InterPro" id="IPR014747">
    <property type="entry name" value="Bac_photo_RC_H_C"/>
</dbReference>
<keyword evidence="3" id="KW-1185">Reference proteome</keyword>
<feature type="region of interest" description="Disordered" evidence="1">
    <location>
        <begin position="113"/>
        <end position="139"/>
    </location>
</feature>